<feature type="region of interest" description="Disordered" evidence="1">
    <location>
        <begin position="194"/>
        <end position="222"/>
    </location>
</feature>
<evidence type="ECO:0000313" key="2">
    <source>
        <dbReference type="EMBL" id="GBP86796.1"/>
    </source>
</evidence>
<feature type="compositionally biased region" description="Polar residues" evidence="1">
    <location>
        <begin position="194"/>
        <end position="212"/>
    </location>
</feature>
<organism evidence="2 3">
    <name type="scientific">Eumeta variegata</name>
    <name type="common">Bagworm moth</name>
    <name type="synonym">Eumeta japonica</name>
    <dbReference type="NCBI Taxonomy" id="151549"/>
    <lineage>
        <taxon>Eukaryota</taxon>
        <taxon>Metazoa</taxon>
        <taxon>Ecdysozoa</taxon>
        <taxon>Arthropoda</taxon>
        <taxon>Hexapoda</taxon>
        <taxon>Insecta</taxon>
        <taxon>Pterygota</taxon>
        <taxon>Neoptera</taxon>
        <taxon>Endopterygota</taxon>
        <taxon>Lepidoptera</taxon>
        <taxon>Glossata</taxon>
        <taxon>Ditrysia</taxon>
        <taxon>Tineoidea</taxon>
        <taxon>Psychidae</taxon>
        <taxon>Oiketicinae</taxon>
        <taxon>Eumeta</taxon>
    </lineage>
</organism>
<accession>A0A4C1ZDZ7</accession>
<evidence type="ECO:0000313" key="3">
    <source>
        <dbReference type="Proteomes" id="UP000299102"/>
    </source>
</evidence>
<dbReference type="STRING" id="151549.A0A4C1ZDZ7"/>
<evidence type="ECO:0008006" key="4">
    <source>
        <dbReference type="Google" id="ProtNLM"/>
    </source>
</evidence>
<dbReference type="OrthoDB" id="4327074at2759"/>
<reference evidence="2 3" key="1">
    <citation type="journal article" date="2019" name="Commun. Biol.">
        <title>The bagworm genome reveals a unique fibroin gene that provides high tensile strength.</title>
        <authorList>
            <person name="Kono N."/>
            <person name="Nakamura H."/>
            <person name="Ohtoshi R."/>
            <person name="Tomita M."/>
            <person name="Numata K."/>
            <person name="Arakawa K."/>
        </authorList>
    </citation>
    <scope>NUCLEOTIDE SEQUENCE [LARGE SCALE GENOMIC DNA]</scope>
</reference>
<name>A0A4C1ZDZ7_EUMVA</name>
<proteinExistence type="predicted"/>
<evidence type="ECO:0000256" key="1">
    <source>
        <dbReference type="SAM" id="MobiDB-lite"/>
    </source>
</evidence>
<sequence>MPACWEDRQIAGKDWLDEFRKRNSNLSFRKPVACSLSRATSFNRYNVRMFYDKLEEVVRFPSFGDGTRLACLDETSTTTVQKPKTVLASKGSKQVNKVTSDERDTLVTTCYLVSATGNALSPAMVFHRKNFKPPMLKEVPTGTLDLAQSTGWMNSQLFPEIVKHFVKLSQSVSVLVNVNFFYNGGGAFVKSTTSININQPPEESTTVTQPGPSESKKTEQEIEPEITEYVTKKSLSEIISRLAAEDGLFISAITNSKFIRESITQRGYKMPKNETDIMKIVLDYYEEKKDEIIENFKDFIASGVRFSLSVDEWTSIRNRRYFNLCVHDSKRQKLFPYVVPSQNIPKRSSDKEVPLAQKIKSIARENRADIRHRKIVESNKELGLAIENEETKFEDGFEDNNITDNNSHHVMTSSTQVNLVDYRNYRPREDWSIADILCDKEPLEKCTQINFLPMWEDDRSALKQLSLSDLLSSDMYLFTFRVFIQ</sequence>
<keyword evidence="3" id="KW-1185">Reference proteome</keyword>
<dbReference type="AlphaFoldDB" id="A0A4C1ZDZ7"/>
<dbReference type="EMBL" id="BGZK01001817">
    <property type="protein sequence ID" value="GBP86796.1"/>
    <property type="molecule type" value="Genomic_DNA"/>
</dbReference>
<gene>
    <name evidence="2" type="ORF">EVAR_99875_1</name>
</gene>
<protein>
    <recommendedName>
        <fullName evidence="4">HTH CENPB-type domain-containing protein</fullName>
    </recommendedName>
</protein>
<dbReference type="Proteomes" id="UP000299102">
    <property type="component" value="Unassembled WGS sequence"/>
</dbReference>
<comment type="caution">
    <text evidence="2">The sequence shown here is derived from an EMBL/GenBank/DDBJ whole genome shotgun (WGS) entry which is preliminary data.</text>
</comment>